<dbReference type="Proteomes" id="UP000031623">
    <property type="component" value="Chromosome"/>
</dbReference>
<gene>
    <name evidence="1" type="ORF">THII_2668</name>
</gene>
<keyword evidence="2" id="KW-1185">Reference proteome</keyword>
<organism evidence="1 2">
    <name type="scientific">Thioploca ingrica</name>
    <dbReference type="NCBI Taxonomy" id="40754"/>
    <lineage>
        <taxon>Bacteria</taxon>
        <taxon>Pseudomonadati</taxon>
        <taxon>Pseudomonadota</taxon>
        <taxon>Gammaproteobacteria</taxon>
        <taxon>Thiotrichales</taxon>
        <taxon>Thiotrichaceae</taxon>
        <taxon>Thioploca</taxon>
    </lineage>
</organism>
<reference evidence="1 2" key="1">
    <citation type="journal article" date="2014" name="ISME J.">
        <title>Ecophysiology of Thioploca ingrica as revealed by the complete genome sequence supplemented with proteomic evidence.</title>
        <authorList>
            <person name="Kojima H."/>
            <person name="Ogura Y."/>
            <person name="Yamamoto N."/>
            <person name="Togashi T."/>
            <person name="Mori H."/>
            <person name="Watanabe T."/>
            <person name="Nemoto F."/>
            <person name="Kurokawa K."/>
            <person name="Hayashi T."/>
            <person name="Fukui M."/>
        </authorList>
    </citation>
    <scope>NUCLEOTIDE SEQUENCE [LARGE SCALE GENOMIC DNA]</scope>
</reference>
<proteinExistence type="predicted"/>
<dbReference type="HOGENOM" id="CLU_2358787_0_0_6"/>
<accession>A0A090ANJ6</accession>
<evidence type="ECO:0000313" key="2">
    <source>
        <dbReference type="Proteomes" id="UP000031623"/>
    </source>
</evidence>
<sequence length="96" mass="10318">MTSVTSTDFSGIWGTSNTNVFAVSTGTITSTAGTIFHYNGNYLTATTITSYNTFSSIYDIWGSPEGDVFAASDQGILRCANCQQPVQEYLPATFFS</sequence>
<dbReference type="EMBL" id="AP014633">
    <property type="protein sequence ID" value="BAP56965.1"/>
    <property type="molecule type" value="Genomic_DNA"/>
</dbReference>
<dbReference type="KEGG" id="tig:THII_2668"/>
<dbReference type="AlphaFoldDB" id="A0A090ANJ6"/>
<protein>
    <submittedName>
        <fullName evidence="1">Uncharacterized protein</fullName>
    </submittedName>
</protein>
<name>A0A090ANJ6_9GAMM</name>
<evidence type="ECO:0000313" key="1">
    <source>
        <dbReference type="EMBL" id="BAP56965.1"/>
    </source>
</evidence>